<name>A0A974C8E2_XENLA</name>
<evidence type="ECO:0000313" key="2">
    <source>
        <dbReference type="EMBL" id="OCT68438.1"/>
    </source>
</evidence>
<dbReference type="AlphaFoldDB" id="A0A974C8E2"/>
<evidence type="ECO:0000313" key="3">
    <source>
        <dbReference type="Proteomes" id="UP000694892"/>
    </source>
</evidence>
<accession>A0A974C8E2</accession>
<evidence type="ECO:0000259" key="1">
    <source>
        <dbReference type="Pfam" id="PF26215"/>
    </source>
</evidence>
<dbReference type="EMBL" id="CM004480">
    <property type="protein sequence ID" value="OCT68438.1"/>
    <property type="molecule type" value="Genomic_DNA"/>
</dbReference>
<protein>
    <recommendedName>
        <fullName evidence="1">Helix-turn-helix domain-containing protein</fullName>
    </recommendedName>
</protein>
<gene>
    <name evidence="2" type="ORF">XELAEV_18039739mg</name>
</gene>
<feature type="domain" description="Helix-turn-helix" evidence="1">
    <location>
        <begin position="105"/>
        <end position="163"/>
    </location>
</feature>
<proteinExistence type="predicted"/>
<reference evidence="3" key="1">
    <citation type="journal article" date="2016" name="Nature">
        <title>Genome evolution in the allotetraploid frog Xenopus laevis.</title>
        <authorList>
            <person name="Session A.M."/>
            <person name="Uno Y."/>
            <person name="Kwon T."/>
            <person name="Chapman J.A."/>
            <person name="Toyoda A."/>
            <person name="Takahashi S."/>
            <person name="Fukui A."/>
            <person name="Hikosaka A."/>
            <person name="Suzuki A."/>
            <person name="Kondo M."/>
            <person name="van Heeringen S.J."/>
            <person name="Quigley I."/>
            <person name="Heinz S."/>
            <person name="Ogino H."/>
            <person name="Ochi H."/>
            <person name="Hellsten U."/>
            <person name="Lyons J.B."/>
            <person name="Simakov O."/>
            <person name="Putnam N."/>
            <person name="Stites J."/>
            <person name="Kuroki Y."/>
            <person name="Tanaka T."/>
            <person name="Michiue T."/>
            <person name="Watanabe M."/>
            <person name="Bogdanovic O."/>
            <person name="Lister R."/>
            <person name="Georgiou G."/>
            <person name="Paranjpe S.S."/>
            <person name="van Kruijsbergen I."/>
            <person name="Shu S."/>
            <person name="Carlson J."/>
            <person name="Kinoshita T."/>
            <person name="Ohta Y."/>
            <person name="Mawaribuchi S."/>
            <person name="Jenkins J."/>
            <person name="Grimwood J."/>
            <person name="Schmutz J."/>
            <person name="Mitros T."/>
            <person name="Mozaffari S.V."/>
            <person name="Suzuki Y."/>
            <person name="Haramoto Y."/>
            <person name="Yamamoto T.S."/>
            <person name="Takagi C."/>
            <person name="Heald R."/>
            <person name="Miller K."/>
            <person name="Haudenschild C."/>
            <person name="Kitzman J."/>
            <person name="Nakayama T."/>
            <person name="Izutsu Y."/>
            <person name="Robert J."/>
            <person name="Fortriede J."/>
            <person name="Burns K."/>
            <person name="Lotay V."/>
            <person name="Karimi K."/>
            <person name="Yasuoka Y."/>
            <person name="Dichmann D.S."/>
            <person name="Flajnik M.F."/>
            <person name="Houston D.W."/>
            <person name="Shendure J."/>
            <person name="DuPasquier L."/>
            <person name="Vize P.D."/>
            <person name="Zorn A.M."/>
            <person name="Ito M."/>
            <person name="Marcotte E.M."/>
            <person name="Wallingford J.B."/>
            <person name="Ito Y."/>
            <person name="Asashima M."/>
            <person name="Ueno N."/>
            <person name="Matsuda Y."/>
            <person name="Veenstra G.J."/>
            <person name="Fujiyama A."/>
            <person name="Harland R.M."/>
            <person name="Taira M."/>
            <person name="Rokhsar D.S."/>
        </authorList>
    </citation>
    <scope>NUCLEOTIDE SEQUENCE [LARGE SCALE GENOMIC DNA]</scope>
    <source>
        <strain evidence="3">J</strain>
    </source>
</reference>
<organism evidence="2 3">
    <name type="scientific">Xenopus laevis</name>
    <name type="common">African clawed frog</name>
    <dbReference type="NCBI Taxonomy" id="8355"/>
    <lineage>
        <taxon>Eukaryota</taxon>
        <taxon>Metazoa</taxon>
        <taxon>Chordata</taxon>
        <taxon>Craniata</taxon>
        <taxon>Vertebrata</taxon>
        <taxon>Euteleostomi</taxon>
        <taxon>Amphibia</taxon>
        <taxon>Batrachia</taxon>
        <taxon>Anura</taxon>
        <taxon>Pipoidea</taxon>
        <taxon>Pipidae</taxon>
        <taxon>Xenopodinae</taxon>
        <taxon>Xenopus</taxon>
        <taxon>Xenopus</taxon>
    </lineage>
</organism>
<dbReference type="Pfam" id="PF26215">
    <property type="entry name" value="HTH_animal"/>
    <property type="match status" value="1"/>
</dbReference>
<dbReference type="PANTHER" id="PTHR21301:SF10">
    <property type="entry name" value="REVERSE TRANSCRIPTASE DOMAIN-CONTAINING PROTEIN"/>
    <property type="match status" value="1"/>
</dbReference>
<dbReference type="PANTHER" id="PTHR21301">
    <property type="entry name" value="REVERSE TRANSCRIPTASE"/>
    <property type="match status" value="1"/>
</dbReference>
<sequence>MTSPLCAAARRKYTALVRRRRQHLISPPWTFEQWPTFMSWFKEGHDYTDGLFASHCLAWWQYVNDVFLLWWGNLASMHAFQDAINEAHDDIKFTMNASLKTDRNQLLSYRSFHPAVVKKSIPTSQFTRVHRITNEPAQLEQDLDKMRGKISDRGYPQEILDTSLTKARENLRRTTNRNKTEDRQHLVFVGQYHSQSVKEGMFRCRGCAQCCFVLTGATFTNPTTNREYKIRGHYSCHTSFAVYMLVCPCNLVFVGEITQKVRNIFSQHRSTVNTRNSVLSVSKHCIKKGHTAEDLKFRVIQQVPQP</sequence>
<dbReference type="InterPro" id="IPR058912">
    <property type="entry name" value="HTH_animal"/>
</dbReference>
<dbReference type="Proteomes" id="UP000694892">
    <property type="component" value="Chromosome 8L"/>
</dbReference>